<feature type="domain" description="Chitin-binding type-1" evidence="19">
    <location>
        <begin position="403"/>
        <end position="447"/>
    </location>
</feature>
<evidence type="ECO:0000256" key="8">
    <source>
        <dbReference type="ARBA" id="ARBA00023002"/>
    </source>
</evidence>
<sequence length="447" mass="45706">LAALSLTNAHTVFTTLFINDINQGDGTCVRMPKDGSTSTAPIRPLTSTDMACGRDGLASVAFTCPAPAGSKLTFEFREYADASQPGALDPSHKGPCAVYLKQVDNITSSAADGDGWFKIWDSGYDEQTGKWCTEKLIADNGLLSVALSSTLPTGYFLVRPELLALQQADKGDPQFYVECAQLFIQGSTGPGTLDVPADKKVSIPGHVKADDKGLTFNIYNQPLALPYPVPGPAVYFPAAADAGAGQKQTQGVVPEACLLKNANWCGFEVASYSDEDGCWAASEACWQQGKTCYDSAPPTGSANCLVWEGKCKGIQDACAGKQFVGPPGKGVKLVGVEAGVPGPIPGVAGETAVGGAGATATASAAEMPTTSAVVGSSPVSSATAGAAPEPTDDSCPADIVSKDGVCGGDLGQTCLGSEFGACCSNYGRCGSTRLHCGCGCQSAFGQC</sequence>
<dbReference type="PANTHER" id="PTHR33353:SF32">
    <property type="entry name" value="ENDO-BETA-1,4-GLUCANASE D"/>
    <property type="match status" value="1"/>
</dbReference>
<proteinExistence type="inferred from homology"/>
<evidence type="ECO:0000256" key="15">
    <source>
        <dbReference type="ARBA" id="ARBA00045077"/>
    </source>
</evidence>
<feature type="non-terminal residue" evidence="20">
    <location>
        <position position="1"/>
    </location>
</feature>
<dbReference type="InterPro" id="IPR049892">
    <property type="entry name" value="AA9"/>
</dbReference>
<dbReference type="CDD" id="cd11618">
    <property type="entry name" value="ChtBD1_1"/>
    <property type="match status" value="1"/>
</dbReference>
<dbReference type="GO" id="GO:0005576">
    <property type="term" value="C:extracellular region"/>
    <property type="evidence" value="ECO:0007669"/>
    <property type="project" value="UniProtKB-SubCell"/>
</dbReference>
<feature type="region of interest" description="Disordered" evidence="18">
    <location>
        <begin position="373"/>
        <end position="393"/>
    </location>
</feature>
<keyword evidence="5" id="KW-0479">Metal-binding</keyword>
<evidence type="ECO:0000256" key="13">
    <source>
        <dbReference type="ARBA" id="ARBA00023326"/>
    </source>
</evidence>
<keyword evidence="21" id="KW-1185">Reference proteome</keyword>
<keyword evidence="7" id="KW-0136">Cellulose degradation</keyword>
<organism evidence="20 21">
    <name type="scientific">Coniochaeta ligniaria NRRL 30616</name>
    <dbReference type="NCBI Taxonomy" id="1408157"/>
    <lineage>
        <taxon>Eukaryota</taxon>
        <taxon>Fungi</taxon>
        <taxon>Dikarya</taxon>
        <taxon>Ascomycota</taxon>
        <taxon>Pezizomycotina</taxon>
        <taxon>Sordariomycetes</taxon>
        <taxon>Sordariomycetidae</taxon>
        <taxon>Coniochaetales</taxon>
        <taxon>Coniochaetaceae</taxon>
        <taxon>Coniochaeta</taxon>
    </lineage>
</organism>
<dbReference type="InterPro" id="IPR001002">
    <property type="entry name" value="Chitin-bd_1"/>
</dbReference>
<comment type="catalytic activity">
    <reaction evidence="15">
        <text>[(1-&gt;4)-beta-D-glucosyl]n+m + reduced acceptor + O2 = 4-dehydro-beta-D-glucosyl-[(1-&gt;4)-beta-D-glucosyl]n-1 + [(1-&gt;4)-beta-D-glucosyl]m + acceptor + H2O.</text>
        <dbReference type="EC" id="1.14.99.56"/>
    </reaction>
</comment>
<comment type="similarity">
    <text evidence="14">Belongs to the polysaccharide monooxygenase AA9 family.</text>
</comment>
<feature type="compositionally biased region" description="Low complexity" evidence="18">
    <location>
        <begin position="373"/>
        <end position="388"/>
    </location>
</feature>
<comment type="cofactor">
    <cofactor evidence="1">
        <name>Cu(2+)</name>
        <dbReference type="ChEBI" id="CHEBI:29036"/>
    </cofactor>
</comment>
<keyword evidence="3" id="KW-0964">Secreted</keyword>
<evidence type="ECO:0000256" key="14">
    <source>
        <dbReference type="ARBA" id="ARBA00044502"/>
    </source>
</evidence>
<keyword evidence="4 17" id="KW-0147">Chitin-binding</keyword>
<keyword evidence="12" id="KW-0119">Carbohydrate metabolism</keyword>
<dbReference type="GO" id="GO:0008061">
    <property type="term" value="F:chitin binding"/>
    <property type="evidence" value="ECO:0007669"/>
    <property type="project" value="UniProtKB-UniRule"/>
</dbReference>
<evidence type="ECO:0000256" key="5">
    <source>
        <dbReference type="ARBA" id="ARBA00022723"/>
    </source>
</evidence>
<evidence type="ECO:0000256" key="4">
    <source>
        <dbReference type="ARBA" id="ARBA00022669"/>
    </source>
</evidence>
<evidence type="ECO:0000256" key="11">
    <source>
        <dbReference type="ARBA" id="ARBA00023157"/>
    </source>
</evidence>
<dbReference type="PROSITE" id="PS50941">
    <property type="entry name" value="CHIT_BIND_I_2"/>
    <property type="match status" value="1"/>
</dbReference>
<dbReference type="Gene3D" id="3.30.60.10">
    <property type="entry name" value="Endochitinase-like"/>
    <property type="match status" value="1"/>
</dbReference>
<dbReference type="AlphaFoldDB" id="A0A1J7JRJ2"/>
<evidence type="ECO:0000256" key="1">
    <source>
        <dbReference type="ARBA" id="ARBA00001973"/>
    </source>
</evidence>
<dbReference type="SUPFAM" id="SSF57016">
    <property type="entry name" value="Plant lectins/antimicrobial peptides"/>
    <property type="match status" value="1"/>
</dbReference>
<dbReference type="InParanoid" id="A0A1J7JRJ2"/>
<evidence type="ECO:0000256" key="12">
    <source>
        <dbReference type="ARBA" id="ARBA00023277"/>
    </source>
</evidence>
<dbReference type="EMBL" id="KV875095">
    <property type="protein sequence ID" value="OIW31988.1"/>
    <property type="molecule type" value="Genomic_DNA"/>
</dbReference>
<evidence type="ECO:0000256" key="16">
    <source>
        <dbReference type="ARBA" id="ARBA00047174"/>
    </source>
</evidence>
<keyword evidence="6" id="KW-0732">Signal</keyword>
<name>A0A1J7JRJ2_9PEZI</name>
<dbReference type="Proteomes" id="UP000182658">
    <property type="component" value="Unassembled WGS sequence"/>
</dbReference>
<dbReference type="CDD" id="cd21175">
    <property type="entry name" value="LPMO_AA9"/>
    <property type="match status" value="1"/>
</dbReference>
<evidence type="ECO:0000256" key="2">
    <source>
        <dbReference type="ARBA" id="ARBA00004613"/>
    </source>
</evidence>
<dbReference type="GO" id="GO:0046872">
    <property type="term" value="F:metal ion binding"/>
    <property type="evidence" value="ECO:0007669"/>
    <property type="project" value="UniProtKB-KW"/>
</dbReference>
<evidence type="ECO:0000256" key="17">
    <source>
        <dbReference type="PROSITE-ProRule" id="PRU00261"/>
    </source>
</evidence>
<feature type="non-terminal residue" evidence="20">
    <location>
        <position position="447"/>
    </location>
</feature>
<dbReference type="EC" id="1.14.99.56" evidence="16"/>
<dbReference type="GO" id="GO:0030245">
    <property type="term" value="P:cellulose catabolic process"/>
    <property type="evidence" value="ECO:0007669"/>
    <property type="project" value="UniProtKB-KW"/>
</dbReference>
<comment type="subcellular location">
    <subcellularLocation>
        <location evidence="2">Secreted</location>
    </subcellularLocation>
</comment>
<gene>
    <name evidence="20" type="ORF">CONLIGDRAFT_560478</name>
</gene>
<keyword evidence="13" id="KW-0624">Polysaccharide degradation</keyword>
<accession>A0A1J7JRJ2</accession>
<dbReference type="Gene3D" id="2.70.50.70">
    <property type="match status" value="1"/>
</dbReference>
<evidence type="ECO:0000313" key="21">
    <source>
        <dbReference type="Proteomes" id="UP000182658"/>
    </source>
</evidence>
<keyword evidence="9" id="KW-0186">Copper</keyword>
<dbReference type="STRING" id="1408157.A0A1J7JRJ2"/>
<feature type="disulfide bond" evidence="17">
    <location>
        <begin position="422"/>
        <end position="436"/>
    </location>
</feature>
<keyword evidence="8" id="KW-0560">Oxidoreductase</keyword>
<reference evidence="20 21" key="1">
    <citation type="submission" date="2016-10" db="EMBL/GenBank/DDBJ databases">
        <title>Draft genome sequence of Coniochaeta ligniaria NRRL30616, a lignocellulolytic fungus for bioabatement of inhibitors in plant biomass hydrolysates.</title>
        <authorList>
            <consortium name="DOE Joint Genome Institute"/>
            <person name="Jimenez D.J."/>
            <person name="Hector R.E."/>
            <person name="Riley R."/>
            <person name="Sun H."/>
            <person name="Grigoriev I.V."/>
            <person name="Van Elsas J.D."/>
            <person name="Nichols N.N."/>
        </authorList>
    </citation>
    <scope>NUCLEOTIDE SEQUENCE [LARGE SCALE GENOMIC DNA]</scope>
    <source>
        <strain evidence="20 21">NRRL 30616</strain>
    </source>
</reference>
<dbReference type="OrthoDB" id="5985073at2759"/>
<evidence type="ECO:0000256" key="3">
    <source>
        <dbReference type="ARBA" id="ARBA00022525"/>
    </source>
</evidence>
<protein>
    <recommendedName>
        <fullName evidence="16">lytic cellulose monooxygenase (C4-dehydrogenating)</fullName>
        <ecNumber evidence="16">1.14.99.56</ecNumber>
    </recommendedName>
</protein>
<evidence type="ECO:0000256" key="18">
    <source>
        <dbReference type="SAM" id="MobiDB-lite"/>
    </source>
</evidence>
<dbReference type="Pfam" id="PF03443">
    <property type="entry name" value="AA9"/>
    <property type="match status" value="1"/>
</dbReference>
<evidence type="ECO:0000313" key="20">
    <source>
        <dbReference type="EMBL" id="OIW31988.1"/>
    </source>
</evidence>
<comment type="caution">
    <text evidence="17">Lacks conserved residue(s) required for the propagation of feature annotation.</text>
</comment>
<keyword evidence="10" id="KW-0503">Monooxygenase</keyword>
<dbReference type="InterPro" id="IPR036861">
    <property type="entry name" value="Endochitinase-like_sf"/>
</dbReference>
<keyword evidence="11 17" id="KW-1015">Disulfide bond</keyword>
<evidence type="ECO:0000259" key="19">
    <source>
        <dbReference type="PROSITE" id="PS50941"/>
    </source>
</evidence>
<evidence type="ECO:0000256" key="6">
    <source>
        <dbReference type="ARBA" id="ARBA00022729"/>
    </source>
</evidence>
<evidence type="ECO:0000256" key="10">
    <source>
        <dbReference type="ARBA" id="ARBA00023033"/>
    </source>
</evidence>
<evidence type="ECO:0000256" key="7">
    <source>
        <dbReference type="ARBA" id="ARBA00023001"/>
    </source>
</evidence>
<dbReference type="InterPro" id="IPR005103">
    <property type="entry name" value="AA9_LPMO"/>
</dbReference>
<dbReference type="PANTHER" id="PTHR33353">
    <property type="entry name" value="PUTATIVE (AFU_ORTHOLOGUE AFUA_1G12560)-RELATED"/>
    <property type="match status" value="1"/>
</dbReference>
<evidence type="ECO:0000256" key="9">
    <source>
        <dbReference type="ARBA" id="ARBA00023008"/>
    </source>
</evidence>
<dbReference type="GO" id="GO:0004497">
    <property type="term" value="F:monooxygenase activity"/>
    <property type="evidence" value="ECO:0007669"/>
    <property type="project" value="UniProtKB-KW"/>
</dbReference>